<proteinExistence type="inferred from homology"/>
<dbReference type="InterPro" id="IPR016140">
    <property type="entry name" value="Bifunc_inhib/LTP/seed_store"/>
</dbReference>
<comment type="similarity">
    <text evidence="2">Belongs to the plant LTP family.</text>
</comment>
<dbReference type="RefSeq" id="XP_071928983.1">
    <property type="nucleotide sequence ID" value="XM_072072882.1"/>
</dbReference>
<evidence type="ECO:0000256" key="11">
    <source>
        <dbReference type="SAM" id="MobiDB-lite"/>
    </source>
</evidence>
<evidence type="ECO:0000256" key="2">
    <source>
        <dbReference type="ARBA" id="ARBA00009748"/>
    </source>
</evidence>
<evidence type="ECO:0000256" key="8">
    <source>
        <dbReference type="ARBA" id="ARBA00023157"/>
    </source>
</evidence>
<protein>
    <submittedName>
        <fullName evidence="15">Non-specific lipid transfer protein GPI-anchored 2-like isoform X1</fullName>
    </submittedName>
    <submittedName>
        <fullName evidence="16">Non-specific lipid transfer protein GPI-anchored 26-like isoform X1</fullName>
    </submittedName>
</protein>
<evidence type="ECO:0000256" key="5">
    <source>
        <dbReference type="ARBA" id="ARBA00022622"/>
    </source>
</evidence>
<evidence type="ECO:0000256" key="9">
    <source>
        <dbReference type="ARBA" id="ARBA00023180"/>
    </source>
</evidence>
<name>A0A6P6SCT7_COFAR</name>
<gene>
    <name evidence="15" type="primary">LOC113689974</name>
    <name evidence="16" type="synonym">LOC140021618</name>
</gene>
<keyword evidence="3" id="KW-0813">Transport</keyword>
<keyword evidence="4" id="KW-1003">Cell membrane</keyword>
<feature type="chain" id="PRO_5028304559" evidence="12">
    <location>
        <begin position="19"/>
        <end position="182"/>
    </location>
</feature>
<keyword evidence="9" id="KW-0325">Glycoprotein</keyword>
<feature type="compositionally biased region" description="Polar residues" evidence="11">
    <location>
        <begin position="134"/>
        <end position="153"/>
    </location>
</feature>
<sequence length="182" mass="17901">MCLLAIVLVVMRLTGALAQSGCTSELTSLYPCLSYVTGSSSKPSSTCCSQLAGVVSSKPQCLCLLLNGGGSSVGININQTLALSLPGACQVQTLPSSKCNAAGNVPTSSTATPATSPPAEPSKGSPDTPKIPSVSDTPAGNGSKTVPATDGSTSAGSNINASFPLIALFLFVASCVLSGAGF</sequence>
<keyword evidence="7" id="KW-0446">Lipid-binding</keyword>
<dbReference type="SMART" id="SM00499">
    <property type="entry name" value="AAI"/>
    <property type="match status" value="1"/>
</dbReference>
<dbReference type="FunFam" id="1.10.110.10:FF:000001">
    <property type="entry name" value="Bifunctional inhibitor/lipid-transfer protein/seed storage 2S albumin superfamily protein"/>
    <property type="match status" value="1"/>
</dbReference>
<keyword evidence="6 12" id="KW-0732">Signal</keyword>
<keyword evidence="5" id="KW-0472">Membrane</keyword>
<dbReference type="InterPro" id="IPR036312">
    <property type="entry name" value="Bifun_inhib/LTP/seed_sf"/>
</dbReference>
<dbReference type="GeneID" id="113689974"/>
<dbReference type="GO" id="GO:0005886">
    <property type="term" value="C:plasma membrane"/>
    <property type="evidence" value="ECO:0007669"/>
    <property type="project" value="UniProtKB-SubCell"/>
</dbReference>
<evidence type="ECO:0000256" key="12">
    <source>
        <dbReference type="SAM" id="SignalP"/>
    </source>
</evidence>
<evidence type="ECO:0000256" key="1">
    <source>
        <dbReference type="ARBA" id="ARBA00004609"/>
    </source>
</evidence>
<evidence type="ECO:0000256" key="3">
    <source>
        <dbReference type="ARBA" id="ARBA00022448"/>
    </source>
</evidence>
<accession>A0A6P6SCT7</accession>
<evidence type="ECO:0000256" key="4">
    <source>
        <dbReference type="ARBA" id="ARBA00022475"/>
    </source>
</evidence>
<dbReference type="CDD" id="cd00010">
    <property type="entry name" value="AAI_LTSS"/>
    <property type="match status" value="1"/>
</dbReference>
<evidence type="ECO:0000313" key="14">
    <source>
        <dbReference type="Proteomes" id="UP001652660"/>
    </source>
</evidence>
<dbReference type="Proteomes" id="UP001652660">
    <property type="component" value="Chromosome 1e"/>
</dbReference>
<reference evidence="14" key="1">
    <citation type="journal article" date="2025" name="Foods">
        <title>Unveiling the Microbial Signatures of Arabica Coffee Cherries: Insights into Ripeness Specific Diversity, Functional Traits, and Implications for Quality and Safety.</title>
        <authorList>
            <consortium name="RefSeq"/>
            <person name="Tenea G.N."/>
            <person name="Cifuentes V."/>
            <person name="Reyes P."/>
            <person name="Cevallos-Vallejos M."/>
        </authorList>
    </citation>
    <scope>NUCLEOTIDE SEQUENCE [LARGE SCALE GENOMIC DNA]</scope>
</reference>
<keyword evidence="8" id="KW-1015">Disulfide bond</keyword>
<dbReference type="OrthoDB" id="911994at2759"/>
<dbReference type="AlphaFoldDB" id="A0A6P6SCT7"/>
<dbReference type="GO" id="GO:0098552">
    <property type="term" value="C:side of membrane"/>
    <property type="evidence" value="ECO:0007669"/>
    <property type="project" value="UniProtKB-KW"/>
</dbReference>
<evidence type="ECO:0000256" key="7">
    <source>
        <dbReference type="ARBA" id="ARBA00023121"/>
    </source>
</evidence>
<keyword evidence="5" id="KW-0336">GPI-anchor</keyword>
<dbReference type="GO" id="GO:0008289">
    <property type="term" value="F:lipid binding"/>
    <property type="evidence" value="ECO:0007669"/>
    <property type="project" value="UniProtKB-KW"/>
</dbReference>
<evidence type="ECO:0000259" key="13">
    <source>
        <dbReference type="SMART" id="SM00499"/>
    </source>
</evidence>
<dbReference type="PANTHER" id="PTHR33044">
    <property type="entry name" value="BIFUNCTIONAL INHIBITOR/LIPID-TRANSFER PROTEIN/SEED STORAGE 2S ALBUMIN SUPERFAMILY PROTEIN-RELATED"/>
    <property type="match status" value="1"/>
</dbReference>
<evidence type="ECO:0000313" key="15">
    <source>
        <dbReference type="RefSeq" id="XP_027063601.1"/>
    </source>
</evidence>
<organism evidence="14 15">
    <name type="scientific">Coffea arabica</name>
    <name type="common">Arabian coffee</name>
    <dbReference type="NCBI Taxonomy" id="13443"/>
    <lineage>
        <taxon>Eukaryota</taxon>
        <taxon>Viridiplantae</taxon>
        <taxon>Streptophyta</taxon>
        <taxon>Embryophyta</taxon>
        <taxon>Tracheophyta</taxon>
        <taxon>Spermatophyta</taxon>
        <taxon>Magnoliopsida</taxon>
        <taxon>eudicotyledons</taxon>
        <taxon>Gunneridae</taxon>
        <taxon>Pentapetalae</taxon>
        <taxon>asterids</taxon>
        <taxon>lamiids</taxon>
        <taxon>Gentianales</taxon>
        <taxon>Rubiaceae</taxon>
        <taxon>Ixoroideae</taxon>
        <taxon>Gardenieae complex</taxon>
        <taxon>Bertiereae - Coffeeae clade</taxon>
        <taxon>Coffeeae</taxon>
        <taxon>Coffea</taxon>
    </lineage>
</organism>
<evidence type="ECO:0000313" key="16">
    <source>
        <dbReference type="RefSeq" id="XP_071928983.1"/>
    </source>
</evidence>
<feature type="domain" description="Bifunctional inhibitor/plant lipid transfer protein/seed storage helical" evidence="13">
    <location>
        <begin position="22"/>
        <end position="99"/>
    </location>
</feature>
<keyword evidence="14" id="KW-1185">Reference proteome</keyword>
<feature type="region of interest" description="Disordered" evidence="11">
    <location>
        <begin position="102"/>
        <end position="153"/>
    </location>
</feature>
<reference evidence="15" key="2">
    <citation type="submission" date="2025-04" db="UniProtKB">
        <authorList>
            <consortium name="RefSeq"/>
        </authorList>
    </citation>
    <scope>IDENTIFICATION</scope>
    <source>
        <tissue evidence="15 16">Leaves</tissue>
    </source>
</reference>
<dbReference type="Pfam" id="PF14368">
    <property type="entry name" value="LTP_2"/>
    <property type="match status" value="1"/>
</dbReference>
<feature type="signal peptide" evidence="12">
    <location>
        <begin position="1"/>
        <end position="18"/>
    </location>
</feature>
<dbReference type="InterPro" id="IPR043325">
    <property type="entry name" value="LTSS"/>
</dbReference>
<comment type="subcellular location">
    <subcellularLocation>
        <location evidence="1">Cell membrane</location>
        <topology evidence="1">Lipid-anchor</topology>
        <topology evidence="1">GPI-anchor</topology>
    </subcellularLocation>
</comment>
<dbReference type="PRINTS" id="PR00382">
    <property type="entry name" value="LIPIDTRNSFER"/>
</dbReference>
<evidence type="ECO:0000256" key="6">
    <source>
        <dbReference type="ARBA" id="ARBA00022729"/>
    </source>
</evidence>
<dbReference type="SUPFAM" id="SSF47699">
    <property type="entry name" value="Bifunctional inhibitor/lipid-transfer protein/seed storage 2S albumin"/>
    <property type="match status" value="1"/>
</dbReference>
<dbReference type="InterPro" id="IPR000528">
    <property type="entry name" value="Plant_nsLTP"/>
</dbReference>
<dbReference type="Gene3D" id="1.10.110.10">
    <property type="entry name" value="Plant lipid-transfer and hydrophobic proteins"/>
    <property type="match status" value="1"/>
</dbReference>
<keyword evidence="10" id="KW-0449">Lipoprotein</keyword>
<dbReference type="GO" id="GO:0006869">
    <property type="term" value="P:lipid transport"/>
    <property type="evidence" value="ECO:0007669"/>
    <property type="project" value="InterPro"/>
</dbReference>
<evidence type="ECO:0000256" key="10">
    <source>
        <dbReference type="ARBA" id="ARBA00023288"/>
    </source>
</evidence>
<dbReference type="RefSeq" id="XP_027063601.1">
    <property type="nucleotide sequence ID" value="XM_027207800.1"/>
</dbReference>